<sequence length="307" mass="34287">MNKESKGTHDYLDDPRNSEVLVYVNGDFVPRQDAKISVFDSGFLLGDGVWEGIRLHNGKLLFLAEHLERLFWGASKIDMDLGKTLGEITDILYDTIIKNEMFDGVHLRLIVSRGIKSTPYQDPSFTISKPSIVVIPEYKLPSPDIQKTGLKLVSVNTIRGSENIQDHRINSLSKFNCIQACIEAKRKGGDEGLMLDPHGYVSTCNSTHFFIVKSGAVWTSTGKYCLGGITRQNVIDICNSNSIPIYEKNFTLSEVYEADEAFVTGTFAGIIPIYEIDDHDINILPSDSVVAILQKYYHDLIESESKA</sequence>
<proteinExistence type="inferred from homology"/>
<dbReference type="Pfam" id="PF01063">
    <property type="entry name" value="Aminotran_4"/>
    <property type="match status" value="1"/>
</dbReference>
<evidence type="ECO:0000256" key="2">
    <source>
        <dbReference type="ARBA" id="ARBA00009320"/>
    </source>
</evidence>
<dbReference type="GO" id="GO:0046394">
    <property type="term" value="P:carboxylic acid biosynthetic process"/>
    <property type="evidence" value="ECO:0007669"/>
    <property type="project" value="UniProtKB-ARBA"/>
</dbReference>
<dbReference type="AlphaFoldDB" id="A0A1J5U3Z6"/>
<evidence type="ECO:0000256" key="3">
    <source>
        <dbReference type="ARBA" id="ARBA00022898"/>
    </source>
</evidence>
<dbReference type="InterPro" id="IPR036038">
    <property type="entry name" value="Aminotransferase-like"/>
</dbReference>
<evidence type="ECO:0000256" key="1">
    <source>
        <dbReference type="ARBA" id="ARBA00001933"/>
    </source>
</evidence>
<organism evidence="4 5">
    <name type="scientific">Marine Group III euryarchaeote CG-Epi1</name>
    <dbReference type="NCBI Taxonomy" id="1888995"/>
    <lineage>
        <taxon>Archaea</taxon>
        <taxon>Methanobacteriati</taxon>
        <taxon>Thermoplasmatota</taxon>
        <taxon>Thermoplasmata</taxon>
        <taxon>Candidatus Thermoprofundales</taxon>
    </lineage>
</organism>
<dbReference type="InterPro" id="IPR043132">
    <property type="entry name" value="BCAT-like_C"/>
</dbReference>
<evidence type="ECO:0000313" key="5">
    <source>
        <dbReference type="Proteomes" id="UP000183080"/>
    </source>
</evidence>
<dbReference type="GO" id="GO:0008652">
    <property type="term" value="P:amino acid biosynthetic process"/>
    <property type="evidence" value="ECO:0007669"/>
    <property type="project" value="UniProtKB-ARBA"/>
</dbReference>
<comment type="similarity">
    <text evidence="2">Belongs to the class-IV pyridoxal-phosphate-dependent aminotransferase family.</text>
</comment>
<dbReference type="STRING" id="1888995.BD935_04525"/>
<dbReference type="Proteomes" id="UP000183080">
    <property type="component" value="Unassembled WGS sequence"/>
</dbReference>
<keyword evidence="4" id="KW-0032">Aminotransferase</keyword>
<dbReference type="GO" id="GO:0008483">
    <property type="term" value="F:transaminase activity"/>
    <property type="evidence" value="ECO:0007669"/>
    <property type="project" value="UniProtKB-KW"/>
</dbReference>
<comment type="caution">
    <text evidence="4">The sequence shown here is derived from an EMBL/GenBank/DDBJ whole genome shotgun (WGS) entry which is preliminary data.</text>
</comment>
<gene>
    <name evidence="4" type="ORF">BD935_04525</name>
</gene>
<dbReference type="PANTHER" id="PTHR42743">
    <property type="entry name" value="AMINO-ACID AMINOTRANSFERASE"/>
    <property type="match status" value="1"/>
</dbReference>
<dbReference type="InterPro" id="IPR001544">
    <property type="entry name" value="Aminotrans_IV"/>
</dbReference>
<protein>
    <submittedName>
        <fullName evidence="4">Aminotransferase class IV</fullName>
    </submittedName>
</protein>
<dbReference type="InterPro" id="IPR043131">
    <property type="entry name" value="BCAT-like_N"/>
</dbReference>
<dbReference type="FunFam" id="3.20.10.10:FF:000002">
    <property type="entry name" value="D-alanine aminotransferase"/>
    <property type="match status" value="1"/>
</dbReference>
<dbReference type="SUPFAM" id="SSF56752">
    <property type="entry name" value="D-aminoacid aminotransferase-like PLP-dependent enzymes"/>
    <property type="match status" value="1"/>
</dbReference>
<dbReference type="EMBL" id="MIZA01000008">
    <property type="protein sequence ID" value="OIR20756.1"/>
    <property type="molecule type" value="Genomic_DNA"/>
</dbReference>
<comment type="cofactor">
    <cofactor evidence="1">
        <name>pyridoxal 5'-phosphate</name>
        <dbReference type="ChEBI" id="CHEBI:597326"/>
    </cofactor>
</comment>
<reference evidence="4 5" key="1">
    <citation type="submission" date="2016-08" db="EMBL/GenBank/DDBJ databases">
        <title>New Insights into Marine Group III Euryarchaeota, from dark to light.</title>
        <authorList>
            <person name="Haro-Moreno J.M."/>
            <person name="Rodriguez-Valera F."/>
            <person name="Lopez-Garcia P."/>
            <person name="Moreira D."/>
            <person name="Martin-Cuadrado A.B."/>
        </authorList>
    </citation>
    <scope>NUCLEOTIDE SEQUENCE [LARGE SCALE GENOMIC DNA]</scope>
    <source>
        <strain evidence="4">CG-Epi1</strain>
    </source>
</reference>
<dbReference type="Gene3D" id="3.30.470.10">
    <property type="match status" value="1"/>
</dbReference>
<name>A0A1J5U3Z6_9ARCH</name>
<keyword evidence="3" id="KW-0663">Pyridoxal phosphate</keyword>
<dbReference type="PANTHER" id="PTHR42743:SF11">
    <property type="entry name" value="AMINODEOXYCHORISMATE LYASE"/>
    <property type="match status" value="1"/>
</dbReference>
<keyword evidence="4" id="KW-0808">Transferase</keyword>
<evidence type="ECO:0000313" key="4">
    <source>
        <dbReference type="EMBL" id="OIR20756.1"/>
    </source>
</evidence>
<dbReference type="Gene3D" id="3.20.10.10">
    <property type="entry name" value="D-amino Acid Aminotransferase, subunit A, domain 2"/>
    <property type="match status" value="1"/>
</dbReference>
<dbReference type="InterPro" id="IPR050571">
    <property type="entry name" value="Class-IV_PLP-Dep_Aminotrnsfr"/>
</dbReference>
<accession>A0A1J5U3Z6</accession>